<dbReference type="PANTHER" id="PTHR30151">
    <property type="entry name" value="ALKANE SULFONATE ABC TRANSPORTER-RELATED, MEMBRANE SUBUNIT"/>
    <property type="match status" value="1"/>
</dbReference>
<name>A0A264VP54_PRORE</name>
<evidence type="ECO:0000313" key="12">
    <source>
        <dbReference type="Proteomes" id="UP000216001"/>
    </source>
</evidence>
<keyword evidence="4" id="KW-1003">Cell membrane</keyword>
<evidence type="ECO:0000259" key="10">
    <source>
        <dbReference type="PROSITE" id="PS50928"/>
    </source>
</evidence>
<keyword evidence="5" id="KW-0997">Cell inner membrane</keyword>
<reference evidence="11 12" key="1">
    <citation type="submission" date="2017-07" db="EMBL/GenBank/DDBJ databases">
        <title>blaIMP-27 on transferable plasmids in Proteus mirabilis and Providencia rettgeri.</title>
        <authorList>
            <person name="Potter R."/>
        </authorList>
    </citation>
    <scope>NUCLEOTIDE SEQUENCE [LARGE SCALE GENOMIC DNA]</scope>
    <source>
        <strain evidence="11 12">PR1</strain>
    </source>
</reference>
<evidence type="ECO:0000256" key="6">
    <source>
        <dbReference type="ARBA" id="ARBA00022692"/>
    </source>
</evidence>
<dbReference type="EMBL" id="NOWC01000033">
    <property type="protein sequence ID" value="OZS72627.1"/>
    <property type="molecule type" value="Genomic_DNA"/>
</dbReference>
<feature type="transmembrane region" description="Helical" evidence="9">
    <location>
        <begin position="7"/>
        <end position="33"/>
    </location>
</feature>
<comment type="subcellular location">
    <subcellularLocation>
        <location evidence="1">Cell inner membrane</location>
        <topology evidence="1">Multi-pass membrane protein</topology>
    </subcellularLocation>
    <subcellularLocation>
        <location evidence="9">Cell membrane</location>
        <topology evidence="9">Multi-pass membrane protein</topology>
    </subcellularLocation>
</comment>
<dbReference type="RefSeq" id="WP_094962824.1">
    <property type="nucleotide sequence ID" value="NZ_CP058958.1"/>
</dbReference>
<comment type="similarity">
    <text evidence="2">Belongs to the binding-protein-dependent transport system permease family. CysTW subfamily.</text>
</comment>
<dbReference type="GO" id="GO:0005886">
    <property type="term" value="C:plasma membrane"/>
    <property type="evidence" value="ECO:0007669"/>
    <property type="project" value="UniProtKB-SubCell"/>
</dbReference>
<gene>
    <name evidence="11" type="ORF">CHI95_20865</name>
</gene>
<feature type="transmembrane region" description="Helical" evidence="9">
    <location>
        <begin position="217"/>
        <end position="244"/>
    </location>
</feature>
<dbReference type="AlphaFoldDB" id="A0A264VP54"/>
<evidence type="ECO:0000313" key="11">
    <source>
        <dbReference type="EMBL" id="OZS72627.1"/>
    </source>
</evidence>
<comment type="caution">
    <text evidence="11">The sequence shown here is derived from an EMBL/GenBank/DDBJ whole genome shotgun (WGS) entry which is preliminary data.</text>
</comment>
<dbReference type="GO" id="GO:0042918">
    <property type="term" value="P:alkanesulfonate transmembrane transport"/>
    <property type="evidence" value="ECO:0007669"/>
    <property type="project" value="UniProtKB-ARBA"/>
</dbReference>
<feature type="transmembrane region" description="Helical" evidence="9">
    <location>
        <begin position="63"/>
        <end position="85"/>
    </location>
</feature>
<feature type="transmembrane region" description="Helical" evidence="9">
    <location>
        <begin position="171"/>
        <end position="197"/>
    </location>
</feature>
<feature type="transmembrane region" description="Helical" evidence="9">
    <location>
        <begin position="97"/>
        <end position="116"/>
    </location>
</feature>
<protein>
    <submittedName>
        <fullName evidence="11">ABC transporter permease</fullName>
    </submittedName>
</protein>
<dbReference type="CDD" id="cd06261">
    <property type="entry name" value="TM_PBP2"/>
    <property type="match status" value="1"/>
</dbReference>
<dbReference type="Gene3D" id="1.10.3720.10">
    <property type="entry name" value="MetI-like"/>
    <property type="match status" value="1"/>
</dbReference>
<dbReference type="GeneID" id="92273150"/>
<evidence type="ECO:0000256" key="3">
    <source>
        <dbReference type="ARBA" id="ARBA00022448"/>
    </source>
</evidence>
<keyword evidence="7 9" id="KW-1133">Transmembrane helix</keyword>
<evidence type="ECO:0000256" key="5">
    <source>
        <dbReference type="ARBA" id="ARBA00022519"/>
    </source>
</evidence>
<keyword evidence="3 9" id="KW-0813">Transport</keyword>
<evidence type="ECO:0000256" key="7">
    <source>
        <dbReference type="ARBA" id="ARBA00022989"/>
    </source>
</evidence>
<dbReference type="GO" id="GO:0010438">
    <property type="term" value="P:cellular response to sulfur starvation"/>
    <property type="evidence" value="ECO:0007669"/>
    <property type="project" value="TreeGrafter"/>
</dbReference>
<dbReference type="Pfam" id="PF00528">
    <property type="entry name" value="BPD_transp_1"/>
    <property type="match status" value="1"/>
</dbReference>
<keyword evidence="6 9" id="KW-0812">Transmembrane</keyword>
<sequence>MLKNSFYLLLLPVIIFTIWYITTTIGGVSPVIFPSIPQAWHSLNFQLYSGQLWQDISISLSRVLIAFAIAAIFAFFLGIIMALSLRTNQIFNLTLNAIRQIPPLAWIPLLILWFGIGEVTKIILIIKSAFFPILLSTINGIQTTPMTYIELGNLYQFNIWQKLRKIYIPSLLPNLFTGLRLAMGLSWATVVAAEMIAANSGIGYRINDARIMLDSPVVIVGILVIGIVGLLLDKILLIISYYLLPWLRTERK</sequence>
<dbReference type="InterPro" id="IPR035906">
    <property type="entry name" value="MetI-like_sf"/>
</dbReference>
<dbReference type="PANTHER" id="PTHR30151:SF25">
    <property type="entry name" value="TAURINE TRANSPORT SYSTEM PERMEASE PROTEIN TAUC"/>
    <property type="match status" value="1"/>
</dbReference>
<evidence type="ECO:0000256" key="1">
    <source>
        <dbReference type="ARBA" id="ARBA00004429"/>
    </source>
</evidence>
<feature type="domain" description="ABC transmembrane type-1" evidence="10">
    <location>
        <begin position="56"/>
        <end position="236"/>
    </location>
</feature>
<dbReference type="InterPro" id="IPR000515">
    <property type="entry name" value="MetI-like"/>
</dbReference>
<dbReference type="FunFam" id="1.10.3720.10:FF:000003">
    <property type="entry name" value="Aliphatic sulfonate ABC transporter permease"/>
    <property type="match status" value="1"/>
</dbReference>
<dbReference type="Proteomes" id="UP000216001">
    <property type="component" value="Unassembled WGS sequence"/>
</dbReference>
<evidence type="ECO:0000256" key="2">
    <source>
        <dbReference type="ARBA" id="ARBA00007069"/>
    </source>
</evidence>
<accession>A0A264VP54</accession>
<organism evidence="11 12">
    <name type="scientific">Providencia rettgeri</name>
    <dbReference type="NCBI Taxonomy" id="587"/>
    <lineage>
        <taxon>Bacteria</taxon>
        <taxon>Pseudomonadati</taxon>
        <taxon>Pseudomonadota</taxon>
        <taxon>Gammaproteobacteria</taxon>
        <taxon>Enterobacterales</taxon>
        <taxon>Morganellaceae</taxon>
        <taxon>Providencia</taxon>
    </lineage>
</organism>
<evidence type="ECO:0000256" key="8">
    <source>
        <dbReference type="ARBA" id="ARBA00023136"/>
    </source>
</evidence>
<evidence type="ECO:0000256" key="9">
    <source>
        <dbReference type="RuleBase" id="RU363032"/>
    </source>
</evidence>
<keyword evidence="8 9" id="KW-0472">Membrane</keyword>
<evidence type="ECO:0000256" key="4">
    <source>
        <dbReference type="ARBA" id="ARBA00022475"/>
    </source>
</evidence>
<proteinExistence type="inferred from homology"/>
<dbReference type="PROSITE" id="PS50928">
    <property type="entry name" value="ABC_TM1"/>
    <property type="match status" value="1"/>
</dbReference>
<dbReference type="SUPFAM" id="SSF161098">
    <property type="entry name" value="MetI-like"/>
    <property type="match status" value="1"/>
</dbReference>